<keyword evidence="1" id="KW-0472">Membrane</keyword>
<dbReference type="Proteomes" id="UP000436006">
    <property type="component" value="Unassembled WGS sequence"/>
</dbReference>
<evidence type="ECO:0000313" key="3">
    <source>
        <dbReference type="Proteomes" id="UP000436006"/>
    </source>
</evidence>
<protein>
    <submittedName>
        <fullName evidence="2">Uncharacterized protein</fullName>
    </submittedName>
</protein>
<name>A0A7K1SK88_9BACT</name>
<evidence type="ECO:0000313" key="2">
    <source>
        <dbReference type="EMBL" id="MVM34217.1"/>
    </source>
</evidence>
<dbReference type="AlphaFoldDB" id="A0A7K1SK88"/>
<dbReference type="RefSeq" id="WP_157589045.1">
    <property type="nucleotide sequence ID" value="NZ_WPIN01000015.1"/>
</dbReference>
<organism evidence="2 3">
    <name type="scientific">Spirosoma arboris</name>
    <dbReference type="NCBI Taxonomy" id="2682092"/>
    <lineage>
        <taxon>Bacteria</taxon>
        <taxon>Pseudomonadati</taxon>
        <taxon>Bacteroidota</taxon>
        <taxon>Cytophagia</taxon>
        <taxon>Cytophagales</taxon>
        <taxon>Cytophagaceae</taxon>
        <taxon>Spirosoma</taxon>
    </lineage>
</organism>
<accession>A0A7K1SK88</accession>
<keyword evidence="1" id="KW-0812">Transmembrane</keyword>
<dbReference type="EMBL" id="WPIN01000015">
    <property type="protein sequence ID" value="MVM34217.1"/>
    <property type="molecule type" value="Genomic_DNA"/>
</dbReference>
<sequence>MSKIALFRRNSIVQGLLILLFFLPNKLVATTKDSTQIEELKKKVSLFETDNKILSERIGSISTANDKILSASYFLIGSVIALLTIVTFWNGFQNWLTNTRRLEEISLNVRAISKNDINEQIEQLKKLFQTKNNAVSMEEFQQLKNKFPFLERDYLELKIRFIKSLLVFSTFHDTSKDANFEHSRLEEWLIESYRLYEIKGFFG</sequence>
<keyword evidence="3" id="KW-1185">Reference proteome</keyword>
<keyword evidence="1" id="KW-1133">Transmembrane helix</keyword>
<comment type="caution">
    <text evidence="2">The sequence shown here is derived from an EMBL/GenBank/DDBJ whole genome shotgun (WGS) entry which is preliminary data.</text>
</comment>
<reference evidence="2 3" key="1">
    <citation type="submission" date="2019-12" db="EMBL/GenBank/DDBJ databases">
        <title>Spirosoma sp. HMF4905 genome sequencing and assembly.</title>
        <authorList>
            <person name="Kang H."/>
            <person name="Cha I."/>
            <person name="Kim H."/>
            <person name="Joh K."/>
        </authorList>
    </citation>
    <scope>NUCLEOTIDE SEQUENCE [LARGE SCALE GENOMIC DNA]</scope>
    <source>
        <strain evidence="2 3">HMF4905</strain>
    </source>
</reference>
<evidence type="ECO:0000256" key="1">
    <source>
        <dbReference type="SAM" id="Phobius"/>
    </source>
</evidence>
<feature type="transmembrane region" description="Helical" evidence="1">
    <location>
        <begin position="71"/>
        <end position="92"/>
    </location>
</feature>
<proteinExistence type="predicted"/>
<gene>
    <name evidence="2" type="ORF">GO755_29570</name>
</gene>